<sequence>MCKLTGFTSHSGNRFFNFCTIHKAKIEEIGPQFHYTCTYQNHKSTIAKELWASPQKRQEILSEYGGQYSILEDLPYWDATRMVNLDIMHNLILQILKDHEAFKLCIPESKPKIQFRTCRKSHGTKNSDSDSMTSKSSLDQITLREAHSLIRDTAKIRNESLPTTSTQKNYFPIPTPHMQHPSSGSEEIPSFDAYYIPSELDISALSDHQIKDEALEPL</sequence>
<dbReference type="Proteomes" id="UP000765509">
    <property type="component" value="Unassembled WGS sequence"/>
</dbReference>
<comment type="caution">
    <text evidence="2">The sequence shown here is derived from an EMBL/GenBank/DDBJ whole genome shotgun (WGS) entry which is preliminary data.</text>
</comment>
<feature type="region of interest" description="Disordered" evidence="1">
    <location>
        <begin position="119"/>
        <end position="139"/>
    </location>
</feature>
<keyword evidence="3" id="KW-1185">Reference proteome</keyword>
<name>A0A9Q3DEN6_9BASI</name>
<gene>
    <name evidence="2" type="ORF">O181_041569</name>
</gene>
<proteinExistence type="predicted"/>
<feature type="region of interest" description="Disordered" evidence="1">
    <location>
        <begin position="154"/>
        <end position="190"/>
    </location>
</feature>
<dbReference type="EMBL" id="AVOT02016524">
    <property type="protein sequence ID" value="MBW0501854.1"/>
    <property type="molecule type" value="Genomic_DNA"/>
</dbReference>
<dbReference type="AlphaFoldDB" id="A0A9Q3DEN6"/>
<accession>A0A9Q3DEN6</accession>
<evidence type="ECO:0000313" key="3">
    <source>
        <dbReference type="Proteomes" id="UP000765509"/>
    </source>
</evidence>
<dbReference type="OrthoDB" id="2506909at2759"/>
<feature type="compositionally biased region" description="Polar residues" evidence="1">
    <location>
        <begin position="160"/>
        <end position="169"/>
    </location>
</feature>
<evidence type="ECO:0000313" key="2">
    <source>
        <dbReference type="EMBL" id="MBW0501854.1"/>
    </source>
</evidence>
<reference evidence="2" key="1">
    <citation type="submission" date="2021-03" db="EMBL/GenBank/DDBJ databases">
        <title>Draft genome sequence of rust myrtle Austropuccinia psidii MF-1, a brazilian biotype.</title>
        <authorList>
            <person name="Quecine M.C."/>
            <person name="Pachon D.M.R."/>
            <person name="Bonatelli M.L."/>
            <person name="Correr F.H."/>
            <person name="Franceschini L.M."/>
            <person name="Leite T.F."/>
            <person name="Margarido G.R.A."/>
            <person name="Almeida C.A."/>
            <person name="Ferrarezi J.A."/>
            <person name="Labate C.A."/>
        </authorList>
    </citation>
    <scope>NUCLEOTIDE SEQUENCE</scope>
    <source>
        <strain evidence="2">MF-1</strain>
    </source>
</reference>
<evidence type="ECO:0000256" key="1">
    <source>
        <dbReference type="SAM" id="MobiDB-lite"/>
    </source>
</evidence>
<protein>
    <submittedName>
        <fullName evidence="2">Uncharacterized protein</fullName>
    </submittedName>
</protein>
<organism evidence="2 3">
    <name type="scientific">Austropuccinia psidii MF-1</name>
    <dbReference type="NCBI Taxonomy" id="1389203"/>
    <lineage>
        <taxon>Eukaryota</taxon>
        <taxon>Fungi</taxon>
        <taxon>Dikarya</taxon>
        <taxon>Basidiomycota</taxon>
        <taxon>Pucciniomycotina</taxon>
        <taxon>Pucciniomycetes</taxon>
        <taxon>Pucciniales</taxon>
        <taxon>Sphaerophragmiaceae</taxon>
        <taxon>Austropuccinia</taxon>
    </lineage>
</organism>
<feature type="compositionally biased region" description="Low complexity" evidence="1">
    <location>
        <begin position="129"/>
        <end position="139"/>
    </location>
</feature>